<comment type="caution">
    <text evidence="1">The sequence shown here is derived from an EMBL/GenBank/DDBJ whole genome shotgun (WGS) entry which is preliminary data.</text>
</comment>
<dbReference type="EMBL" id="CALOZG010000005">
    <property type="protein sequence ID" value="CAH4028887.1"/>
    <property type="molecule type" value="Genomic_DNA"/>
</dbReference>
<dbReference type="AlphaFoldDB" id="A0A9P0XBP1"/>
<keyword evidence="2" id="KW-1185">Reference proteome</keyword>
<gene>
    <name evidence="1" type="ORF">PIBRA_LOCUS5682</name>
</gene>
<sequence>MEAVTYGVVGDLRRMNETLAHDSLACPPPPAVQVAFFRACTRGWRREPRYAQELAGGICSRPAQRRGGLCVGPGAALSLVGEVLALAALAGVDVYQWGWEAPATAVVGGEARTGLAVRPHRVRPPVNPREARRGTCGRNPLSAPICRQEVPSPFVLRCTRVETGPLSGIRILRAHKSSARTPAVASHCLLANESNNNFIVHILHPVRPAHSPSAAR</sequence>
<protein>
    <submittedName>
        <fullName evidence="1">Uncharacterized protein</fullName>
    </submittedName>
</protein>
<dbReference type="Proteomes" id="UP001152562">
    <property type="component" value="Unassembled WGS sequence"/>
</dbReference>
<accession>A0A9P0XBP1</accession>
<organism evidence="1 2">
    <name type="scientific">Pieris brassicae</name>
    <name type="common">White butterfly</name>
    <name type="synonym">Large white butterfly</name>
    <dbReference type="NCBI Taxonomy" id="7116"/>
    <lineage>
        <taxon>Eukaryota</taxon>
        <taxon>Metazoa</taxon>
        <taxon>Ecdysozoa</taxon>
        <taxon>Arthropoda</taxon>
        <taxon>Hexapoda</taxon>
        <taxon>Insecta</taxon>
        <taxon>Pterygota</taxon>
        <taxon>Neoptera</taxon>
        <taxon>Endopterygota</taxon>
        <taxon>Lepidoptera</taxon>
        <taxon>Glossata</taxon>
        <taxon>Ditrysia</taxon>
        <taxon>Papilionoidea</taxon>
        <taxon>Pieridae</taxon>
        <taxon>Pierinae</taxon>
        <taxon>Pieris</taxon>
    </lineage>
</organism>
<name>A0A9P0XBP1_PIEBR</name>
<evidence type="ECO:0000313" key="2">
    <source>
        <dbReference type="Proteomes" id="UP001152562"/>
    </source>
</evidence>
<proteinExistence type="predicted"/>
<reference evidence="1" key="1">
    <citation type="submission" date="2022-05" db="EMBL/GenBank/DDBJ databases">
        <authorList>
            <person name="Okamura Y."/>
        </authorList>
    </citation>
    <scope>NUCLEOTIDE SEQUENCE</scope>
</reference>
<evidence type="ECO:0000313" key="1">
    <source>
        <dbReference type="EMBL" id="CAH4028887.1"/>
    </source>
</evidence>